<reference evidence="2" key="1">
    <citation type="submission" date="2016-10" db="EMBL/GenBank/DDBJ databases">
        <authorList>
            <person name="Varghese N."/>
            <person name="Submissions S."/>
        </authorList>
    </citation>
    <scope>NUCLEOTIDE SEQUENCE [LARGE SCALE GENOMIC DNA]</scope>
    <source>
        <strain evidence="2">Gh-67</strain>
    </source>
</reference>
<name>A0A1G7U7W9_9SPHI</name>
<organism evidence="1 2">
    <name type="scientific">Mucilaginibacter gossypii</name>
    <dbReference type="NCBI Taxonomy" id="551996"/>
    <lineage>
        <taxon>Bacteria</taxon>
        <taxon>Pseudomonadati</taxon>
        <taxon>Bacteroidota</taxon>
        <taxon>Sphingobacteriia</taxon>
        <taxon>Sphingobacteriales</taxon>
        <taxon>Sphingobacteriaceae</taxon>
        <taxon>Mucilaginibacter</taxon>
    </lineage>
</organism>
<sequence>MLKRIAAFWMIGYLLFGSIALPLGDFSLLNELPRMYQAYEKVVTPDEKGVLDFIGDYLLNGKDLLNHNQHDQPSKPGALQFQGTPSFAAIIQPVSPFLAEPVSLDSVTTASLHHSSGALSYYHPSLFRPPLA</sequence>
<evidence type="ECO:0000313" key="2">
    <source>
        <dbReference type="Proteomes" id="UP000199705"/>
    </source>
</evidence>
<dbReference type="EMBL" id="FNCG01000003">
    <property type="protein sequence ID" value="SDG43692.1"/>
    <property type="molecule type" value="Genomic_DNA"/>
</dbReference>
<dbReference type="STRING" id="551996.SAMN05192573_103405"/>
<dbReference type="RefSeq" id="WP_091164479.1">
    <property type="nucleotide sequence ID" value="NZ_FNCG01000003.1"/>
</dbReference>
<proteinExistence type="predicted"/>
<dbReference type="AlphaFoldDB" id="A0A1G7U7W9"/>
<gene>
    <name evidence="1" type="ORF">SAMN05192573_103405</name>
</gene>
<evidence type="ECO:0000313" key="1">
    <source>
        <dbReference type="EMBL" id="SDG43692.1"/>
    </source>
</evidence>
<accession>A0A1G7U7W9</accession>
<dbReference type="Proteomes" id="UP000199705">
    <property type="component" value="Unassembled WGS sequence"/>
</dbReference>
<keyword evidence="2" id="KW-1185">Reference proteome</keyword>
<protein>
    <submittedName>
        <fullName evidence="1">Uncharacterized protein</fullName>
    </submittedName>
</protein>